<dbReference type="EMBL" id="MT141750">
    <property type="protein sequence ID" value="QJA69943.1"/>
    <property type="molecule type" value="Genomic_DNA"/>
</dbReference>
<proteinExistence type="predicted"/>
<reference evidence="1" key="1">
    <citation type="submission" date="2020-03" db="EMBL/GenBank/DDBJ databases">
        <title>The deep terrestrial virosphere.</title>
        <authorList>
            <person name="Holmfeldt K."/>
            <person name="Nilsson E."/>
            <person name="Simone D."/>
            <person name="Lopez-Fernandez M."/>
            <person name="Wu X."/>
            <person name="de Brujin I."/>
            <person name="Lundin D."/>
            <person name="Andersson A."/>
            <person name="Bertilsson S."/>
            <person name="Dopson M."/>
        </authorList>
    </citation>
    <scope>NUCLEOTIDE SEQUENCE</scope>
    <source>
        <strain evidence="1">MM415A04125</strain>
    </source>
</reference>
<evidence type="ECO:0000313" key="1">
    <source>
        <dbReference type="EMBL" id="QJA69943.1"/>
    </source>
</evidence>
<gene>
    <name evidence="1" type="ORF">MM415A04125_0003</name>
</gene>
<dbReference type="AlphaFoldDB" id="A0A6M3JJ42"/>
<name>A0A6M3JJ42_9ZZZZ</name>
<protein>
    <submittedName>
        <fullName evidence="1">Uncharacterized protein</fullName>
    </submittedName>
</protein>
<organism evidence="1">
    <name type="scientific">viral metagenome</name>
    <dbReference type="NCBI Taxonomy" id="1070528"/>
    <lineage>
        <taxon>unclassified sequences</taxon>
        <taxon>metagenomes</taxon>
        <taxon>organismal metagenomes</taxon>
    </lineage>
</organism>
<accession>A0A6M3JJ42</accession>
<sequence>MSEYPDQNRNINATPQAIVATIIWGNLYGDFKGGAMDFWDLLSNQDRRKCELIVKTVIGHQSN</sequence>